<feature type="compositionally biased region" description="Low complexity" evidence="1">
    <location>
        <begin position="9"/>
        <end position="27"/>
    </location>
</feature>
<protein>
    <submittedName>
        <fullName evidence="4">IgGFc-binding protein-like</fullName>
    </submittedName>
</protein>
<dbReference type="Proteomes" id="UP000276776">
    <property type="component" value="Unassembled WGS sequence"/>
</dbReference>
<keyword evidence="3" id="KW-1185">Reference proteome</keyword>
<proteinExistence type="predicted"/>
<dbReference type="OrthoDB" id="10487500at2759"/>
<evidence type="ECO:0000313" key="3">
    <source>
        <dbReference type="Proteomes" id="UP000276776"/>
    </source>
</evidence>
<feature type="region of interest" description="Disordered" evidence="1">
    <location>
        <begin position="1"/>
        <end position="27"/>
    </location>
</feature>
<gene>
    <name evidence="2" type="ORF">TCLT_LOCUS1573</name>
</gene>
<dbReference type="WBParaSite" id="TCLT_0000157201-mRNA-1">
    <property type="protein sequence ID" value="TCLT_0000157201-mRNA-1"/>
    <property type="gene ID" value="TCLT_0000157201"/>
</dbReference>
<evidence type="ECO:0000313" key="4">
    <source>
        <dbReference type="WBParaSite" id="TCLT_0000157201-mRNA-1"/>
    </source>
</evidence>
<evidence type="ECO:0000313" key="2">
    <source>
        <dbReference type="EMBL" id="VDM97086.1"/>
    </source>
</evidence>
<name>A0A0N5CN29_THECL</name>
<sequence length="446" mass="48724">MRPRNAAVLSANARTLTSSSTRTTQSTKAISNEKWRVGHISTKIPKSTASVNIPMTVTEFSHTRIKDSTKNELTRSESSVKVTNLQNKASLDLRDQDLFSNVRNNYKTIGSTNSENSMKVTSTKNDAKSVIFNSQNGNTKMQNNNENRLTSQASMVVTTLAHEADSVQATSTIPDNKIKSASMNLTRNPGIRLTQSGNNKEGRFSDSKSTIHAEFTTLPQKAFQFAAADLKTNTTTVAPKPTTLLVKSTVPSTLNKVFDTQECIQPSQTSSLFVSDTVNQTFDVSFGPLGGSNSAAYSGRCDCGNGTMYFYNSVSSSSWFDILSNALQSVTLTCARSRSMCVCDIDNICYIPTNASVHIVLASYCDKNNAICNMYMLVEGNTDDDGLVSLDGNLVIKSADQYAPFSSRPYLLDSLQYPYKKIAAIACGVCPKYHSDCIRQFHSIKL</sequence>
<organism evidence="4">
    <name type="scientific">Thelazia callipaeda</name>
    <name type="common">Oriental eyeworm</name>
    <name type="synonym">Parasitic nematode</name>
    <dbReference type="NCBI Taxonomy" id="103827"/>
    <lineage>
        <taxon>Eukaryota</taxon>
        <taxon>Metazoa</taxon>
        <taxon>Ecdysozoa</taxon>
        <taxon>Nematoda</taxon>
        <taxon>Chromadorea</taxon>
        <taxon>Rhabditida</taxon>
        <taxon>Spirurina</taxon>
        <taxon>Spiruromorpha</taxon>
        <taxon>Thelazioidea</taxon>
        <taxon>Thelaziidae</taxon>
        <taxon>Thelazia</taxon>
    </lineage>
</organism>
<dbReference type="EMBL" id="UYYF01000215">
    <property type="protein sequence ID" value="VDM97086.1"/>
    <property type="molecule type" value="Genomic_DNA"/>
</dbReference>
<accession>A0A0N5CN29</accession>
<reference evidence="4" key="1">
    <citation type="submission" date="2017-02" db="UniProtKB">
        <authorList>
            <consortium name="WormBaseParasite"/>
        </authorList>
    </citation>
    <scope>IDENTIFICATION</scope>
</reference>
<evidence type="ECO:0000256" key="1">
    <source>
        <dbReference type="SAM" id="MobiDB-lite"/>
    </source>
</evidence>
<dbReference type="AlphaFoldDB" id="A0A0N5CN29"/>
<reference evidence="2 3" key="2">
    <citation type="submission" date="2018-11" db="EMBL/GenBank/DDBJ databases">
        <authorList>
            <consortium name="Pathogen Informatics"/>
        </authorList>
    </citation>
    <scope>NUCLEOTIDE SEQUENCE [LARGE SCALE GENOMIC DNA]</scope>
</reference>